<feature type="region of interest" description="Disordered" evidence="1">
    <location>
        <begin position="244"/>
        <end position="295"/>
    </location>
</feature>
<evidence type="ECO:0000313" key="3">
    <source>
        <dbReference type="Proteomes" id="UP000011885"/>
    </source>
</evidence>
<keyword evidence="3" id="KW-1185">Reference proteome</keyword>
<sequence>MRQSTSTVKFLNVTILFIASLAIGMVVCNGQDLSHRELLSGSPDCSHVIDMIHRYGVNQSCDTSTDGNFVAPSAYGPVFIPACETGDLSIVSVHQVAQADAACGPKFAVVISNCSTRCVENFSLTAVGTLGRIRCFDPCTTVNVEKIHPKESLQVEVTLPIEAFSMGNRNGQIIGFQRLVIVIDSFDEFVETDEANNIKAYRVATLPFLEVTSSVTSEVTETQVSENVTTNETTQTIEQTQQLETTQPLTAQPDASVSDQGATSSTTVEDSSDALQDAWKQLNVESTDADASTAS</sequence>
<evidence type="ECO:0000313" key="2">
    <source>
        <dbReference type="EMBL" id="EMI54512.1"/>
    </source>
</evidence>
<feature type="compositionally biased region" description="Polar residues" evidence="1">
    <location>
        <begin position="283"/>
        <end position="295"/>
    </location>
</feature>
<proteinExistence type="predicted"/>
<reference evidence="2 3" key="1">
    <citation type="journal article" date="2013" name="Mar. Genomics">
        <title>Expression of sulfatases in Rhodopirellula baltica and the diversity of sulfatases in the genus Rhodopirellula.</title>
        <authorList>
            <person name="Wegner C.E."/>
            <person name="Richter-Heitmann T."/>
            <person name="Klindworth A."/>
            <person name="Klockow C."/>
            <person name="Richter M."/>
            <person name="Achstetter T."/>
            <person name="Glockner F.O."/>
            <person name="Harder J."/>
        </authorList>
    </citation>
    <scope>NUCLEOTIDE SEQUENCE [LARGE SCALE GENOMIC DNA]</scope>
    <source>
        <strain evidence="2 3">SM41</strain>
    </source>
</reference>
<dbReference type="OrthoDB" id="264142at2"/>
<dbReference type="RefSeq" id="WP_008681942.1">
    <property type="nucleotide sequence ID" value="NZ_ANOH01000274.1"/>
</dbReference>
<dbReference type="EMBL" id="ANOH01000274">
    <property type="protein sequence ID" value="EMI54512.1"/>
    <property type="molecule type" value="Genomic_DNA"/>
</dbReference>
<feature type="compositionally biased region" description="Polar residues" evidence="1">
    <location>
        <begin position="248"/>
        <end position="269"/>
    </location>
</feature>
<dbReference type="AlphaFoldDB" id="M5TZ69"/>
<organism evidence="2 3">
    <name type="scientific">Rhodopirellula sallentina SM41</name>
    <dbReference type="NCBI Taxonomy" id="1263870"/>
    <lineage>
        <taxon>Bacteria</taxon>
        <taxon>Pseudomonadati</taxon>
        <taxon>Planctomycetota</taxon>
        <taxon>Planctomycetia</taxon>
        <taxon>Pirellulales</taxon>
        <taxon>Pirellulaceae</taxon>
        <taxon>Rhodopirellula</taxon>
    </lineage>
</organism>
<gene>
    <name evidence="2" type="ORF">RSSM_03983</name>
</gene>
<dbReference type="PATRIC" id="fig|1263870.3.peg.4219"/>
<evidence type="ECO:0000256" key="1">
    <source>
        <dbReference type="SAM" id="MobiDB-lite"/>
    </source>
</evidence>
<dbReference type="Proteomes" id="UP000011885">
    <property type="component" value="Unassembled WGS sequence"/>
</dbReference>
<protein>
    <submittedName>
        <fullName evidence="2">Putative secreted protein</fullName>
    </submittedName>
</protein>
<name>M5TZ69_9BACT</name>
<accession>M5TZ69</accession>
<comment type="caution">
    <text evidence="2">The sequence shown here is derived from an EMBL/GenBank/DDBJ whole genome shotgun (WGS) entry which is preliminary data.</text>
</comment>